<dbReference type="SUPFAM" id="SSF52218">
    <property type="entry name" value="Flavoproteins"/>
    <property type="match status" value="1"/>
</dbReference>
<dbReference type="PANTHER" id="PTHR47307">
    <property type="entry name" value="GLUTATHIONE-REGULATED POTASSIUM-EFFLUX SYSTEM ANCILLARY PROTEIN KEFG"/>
    <property type="match status" value="1"/>
</dbReference>
<evidence type="ECO:0000313" key="4">
    <source>
        <dbReference type="Proteomes" id="UP000289856"/>
    </source>
</evidence>
<sequence length="175" mass="20581">MKTLIVAAHPTIESSFIHKRWLEELRKYPEEFTVHELYKEYPDEKIDVKREQELVDAHDHLILQFPIFWFNSPPFLKKWLDDVFLSGWAFGKGGDKLKDKKISFAVSAGIKSEDFSSTGKYKYTLEEILRPFEVTCHYIEADYRPFYAFYGAEHNPSVEEVGVSAEEYVQFVRSL</sequence>
<feature type="domain" description="Flavodoxin-like fold" evidence="2">
    <location>
        <begin position="1"/>
        <end position="161"/>
    </location>
</feature>
<dbReference type="Pfam" id="PF02525">
    <property type="entry name" value="Flavodoxin_2"/>
    <property type="match status" value="1"/>
</dbReference>
<dbReference type="AlphaFoldDB" id="A0A3T1D463"/>
<name>A0A3T1D463_9BACL</name>
<organism evidence="3 4">
    <name type="scientific">Cohnella abietis</name>
    <dbReference type="NCBI Taxonomy" id="2507935"/>
    <lineage>
        <taxon>Bacteria</taxon>
        <taxon>Bacillati</taxon>
        <taxon>Bacillota</taxon>
        <taxon>Bacilli</taxon>
        <taxon>Bacillales</taxon>
        <taxon>Paenibacillaceae</taxon>
        <taxon>Cohnella</taxon>
    </lineage>
</organism>
<dbReference type="KEGG" id="cohn:KCTCHS21_22080"/>
<dbReference type="GO" id="GO:0009055">
    <property type="term" value="F:electron transfer activity"/>
    <property type="evidence" value="ECO:0007669"/>
    <property type="project" value="TreeGrafter"/>
</dbReference>
<dbReference type="EMBL" id="AP019400">
    <property type="protein sequence ID" value="BBI32809.1"/>
    <property type="molecule type" value="Genomic_DNA"/>
</dbReference>
<evidence type="ECO:0000313" key="3">
    <source>
        <dbReference type="EMBL" id="BBI32809.1"/>
    </source>
</evidence>
<proteinExistence type="predicted"/>
<evidence type="ECO:0000256" key="1">
    <source>
        <dbReference type="ARBA" id="ARBA00023002"/>
    </source>
</evidence>
<keyword evidence="4" id="KW-1185">Reference proteome</keyword>
<dbReference type="InterPro" id="IPR003680">
    <property type="entry name" value="Flavodoxin_fold"/>
</dbReference>
<keyword evidence="1" id="KW-0560">Oxidoreductase</keyword>
<dbReference type="GO" id="GO:0010181">
    <property type="term" value="F:FMN binding"/>
    <property type="evidence" value="ECO:0007669"/>
    <property type="project" value="TreeGrafter"/>
</dbReference>
<gene>
    <name evidence="3" type="primary">ywrO</name>
    <name evidence="3" type="ORF">KCTCHS21_22080</name>
</gene>
<dbReference type="InterPro" id="IPR029039">
    <property type="entry name" value="Flavoprotein-like_sf"/>
</dbReference>
<reference evidence="3 4" key="1">
    <citation type="submission" date="2019-01" db="EMBL/GenBank/DDBJ databases">
        <title>Complete genome sequence of Cohnella hallensis HS21 isolated from Korean fir (Abies koreana) rhizospheric soil.</title>
        <authorList>
            <person name="Jiang L."/>
            <person name="Kang S.W."/>
            <person name="Kim S."/>
            <person name="Jung J."/>
            <person name="Kim C.Y."/>
            <person name="Kim D.H."/>
            <person name="Kim S.W."/>
            <person name="Lee J."/>
        </authorList>
    </citation>
    <scope>NUCLEOTIDE SEQUENCE [LARGE SCALE GENOMIC DNA]</scope>
    <source>
        <strain evidence="3 4">HS21</strain>
    </source>
</reference>
<accession>A0A3T1D463</accession>
<protein>
    <submittedName>
        <fullName evidence="3">NAD(P)H oxidoreductase</fullName>
    </submittedName>
</protein>
<evidence type="ECO:0000259" key="2">
    <source>
        <dbReference type="Pfam" id="PF02525"/>
    </source>
</evidence>
<dbReference type="PANTHER" id="PTHR47307:SF1">
    <property type="entry name" value="GLUTATHIONE-REGULATED POTASSIUM-EFFLUX SYSTEM ANCILLARY PROTEIN KEFG"/>
    <property type="match status" value="1"/>
</dbReference>
<dbReference type="InterPro" id="IPR046980">
    <property type="entry name" value="KefG/KefF"/>
</dbReference>
<dbReference type="RefSeq" id="WP_130607616.1">
    <property type="nucleotide sequence ID" value="NZ_AP019400.1"/>
</dbReference>
<dbReference type="OrthoDB" id="9798454at2"/>
<dbReference type="Proteomes" id="UP000289856">
    <property type="component" value="Chromosome"/>
</dbReference>
<dbReference type="GO" id="GO:0003955">
    <property type="term" value="F:NAD(P)H dehydrogenase (quinone) activity"/>
    <property type="evidence" value="ECO:0007669"/>
    <property type="project" value="TreeGrafter"/>
</dbReference>
<dbReference type="Gene3D" id="3.40.50.360">
    <property type="match status" value="1"/>
</dbReference>